<evidence type="ECO:0000313" key="2">
    <source>
        <dbReference type="Proteomes" id="UP001459714"/>
    </source>
</evidence>
<sequence>MDKQVFDIVKKYSQLVNSLYFKLEELGINNDTIDDLLIDFDDLEEMILKIGKYLDDNKVVNKETYLIKQYKENEKYIRVNVIYEYENDMTLCETTVGTIHLIPKEYLADY</sequence>
<evidence type="ECO:0000313" key="1">
    <source>
        <dbReference type="EMBL" id="MEL3959342.1"/>
    </source>
</evidence>
<keyword evidence="2" id="KW-1185">Reference proteome</keyword>
<protein>
    <submittedName>
        <fullName evidence="1">Uncharacterized protein</fullName>
    </submittedName>
</protein>
<organism evidence="1 2">
    <name type="scientific">Caldifermentibacillus hisashii</name>
    <dbReference type="NCBI Taxonomy" id="996558"/>
    <lineage>
        <taxon>Bacteria</taxon>
        <taxon>Bacillati</taxon>
        <taxon>Bacillota</taxon>
        <taxon>Bacilli</taxon>
        <taxon>Bacillales</taxon>
        <taxon>Bacillaceae</taxon>
        <taxon>Caldifermentibacillus</taxon>
    </lineage>
</organism>
<comment type="caution">
    <text evidence="1">The sequence shown here is derived from an EMBL/GenBank/DDBJ whole genome shotgun (WGS) entry which is preliminary data.</text>
</comment>
<dbReference type="RefSeq" id="WP_342020980.1">
    <property type="nucleotide sequence ID" value="NZ_JBBYAK010000002.1"/>
</dbReference>
<accession>A0ABU9K4F9</accession>
<proteinExistence type="predicted"/>
<name>A0ABU9K4F9_9BACI</name>
<dbReference type="EMBL" id="JBBYAK010000002">
    <property type="protein sequence ID" value="MEL3959342.1"/>
    <property type="molecule type" value="Genomic_DNA"/>
</dbReference>
<dbReference type="Proteomes" id="UP001459714">
    <property type="component" value="Unassembled WGS sequence"/>
</dbReference>
<gene>
    <name evidence="1" type="ORF">NST17_19500</name>
</gene>
<reference evidence="1 2" key="1">
    <citation type="submission" date="2024-03" db="EMBL/GenBank/DDBJ databases">
        <title>Bacilli Hybrid Assemblies.</title>
        <authorList>
            <person name="Kovac J."/>
        </authorList>
    </citation>
    <scope>NUCLEOTIDE SEQUENCE [LARGE SCALE GENOMIC DNA]</scope>
    <source>
        <strain evidence="1 2">FSL M8-0022</strain>
    </source>
</reference>